<evidence type="ECO:0000313" key="13">
    <source>
        <dbReference type="Proteomes" id="UP000199169"/>
    </source>
</evidence>
<dbReference type="CDD" id="cd04590">
    <property type="entry name" value="CBS_pair_CorC_HlyC_assoc"/>
    <property type="match status" value="1"/>
</dbReference>
<feature type="transmembrane region" description="Helical" evidence="9">
    <location>
        <begin position="121"/>
        <end position="143"/>
    </location>
</feature>
<feature type="transmembrane region" description="Helical" evidence="9">
    <location>
        <begin position="58"/>
        <end position="83"/>
    </location>
</feature>
<dbReference type="InterPro" id="IPR044751">
    <property type="entry name" value="Ion_transp-like_CBS"/>
</dbReference>
<feature type="domain" description="CBS" evidence="10">
    <location>
        <begin position="271"/>
        <end position="328"/>
    </location>
</feature>
<evidence type="ECO:0000256" key="5">
    <source>
        <dbReference type="ARBA" id="ARBA00023122"/>
    </source>
</evidence>
<feature type="domain" description="CBS" evidence="10">
    <location>
        <begin position="207"/>
        <end position="270"/>
    </location>
</feature>
<keyword evidence="6 8" id="KW-0472">Membrane</keyword>
<dbReference type="PROSITE" id="PS51371">
    <property type="entry name" value="CBS"/>
    <property type="match status" value="2"/>
</dbReference>
<dbReference type="Pfam" id="PF00571">
    <property type="entry name" value="CBS"/>
    <property type="match status" value="2"/>
</dbReference>
<dbReference type="Pfam" id="PF01595">
    <property type="entry name" value="CNNM"/>
    <property type="match status" value="1"/>
</dbReference>
<dbReference type="InterPro" id="IPR036318">
    <property type="entry name" value="FAD-bd_PCMH-like_sf"/>
</dbReference>
<dbReference type="InterPro" id="IPR046342">
    <property type="entry name" value="CBS_dom_sf"/>
</dbReference>
<comment type="subcellular location">
    <subcellularLocation>
        <location evidence="1">Membrane</location>
        <topology evidence="1">Multi-pass membrane protein</topology>
    </subcellularLocation>
</comment>
<evidence type="ECO:0008006" key="14">
    <source>
        <dbReference type="Google" id="ProtNLM"/>
    </source>
</evidence>
<evidence type="ECO:0000256" key="8">
    <source>
        <dbReference type="PROSITE-ProRule" id="PRU01193"/>
    </source>
</evidence>
<evidence type="ECO:0000256" key="1">
    <source>
        <dbReference type="ARBA" id="ARBA00004141"/>
    </source>
</evidence>
<evidence type="ECO:0000313" key="12">
    <source>
        <dbReference type="EMBL" id="SBT03056.1"/>
    </source>
</evidence>
<keyword evidence="5 7" id="KW-0129">CBS domain</keyword>
<dbReference type="InterPro" id="IPR000644">
    <property type="entry name" value="CBS_dom"/>
</dbReference>
<dbReference type="SUPFAM" id="SSF56176">
    <property type="entry name" value="FAD-binding/transporter-associated domain-like"/>
    <property type="match status" value="1"/>
</dbReference>
<protein>
    <recommendedName>
        <fullName evidence="14">CBS domain containing protein</fullName>
    </recommendedName>
</protein>
<dbReference type="Proteomes" id="UP000199169">
    <property type="component" value="Unassembled WGS sequence"/>
</dbReference>
<keyword evidence="3" id="KW-0677">Repeat</keyword>
<dbReference type="SUPFAM" id="SSF54631">
    <property type="entry name" value="CBS-domain pair"/>
    <property type="match status" value="1"/>
</dbReference>
<evidence type="ECO:0000256" key="4">
    <source>
        <dbReference type="ARBA" id="ARBA00022989"/>
    </source>
</evidence>
<keyword evidence="2 8" id="KW-0812">Transmembrane</keyword>
<dbReference type="SMART" id="SM01091">
    <property type="entry name" value="CorC_HlyC"/>
    <property type="match status" value="1"/>
</dbReference>
<dbReference type="GO" id="GO:0005886">
    <property type="term" value="C:plasma membrane"/>
    <property type="evidence" value="ECO:0007669"/>
    <property type="project" value="TreeGrafter"/>
</dbReference>
<dbReference type="EMBL" id="FLQX01000001">
    <property type="protein sequence ID" value="SBT03056.1"/>
    <property type="molecule type" value="Genomic_DNA"/>
</dbReference>
<gene>
    <name evidence="12" type="ORF">ACCAA_10009</name>
</gene>
<sequence>MEIFIECLVIVVFILLKGFFSGSEIAMVNSDKIRLRHLAKTGDKGAALVLKLYKTPDILLGTTLVGTNVTTVTVSTMVTLIFIEVFGPEGDILSVLIATPFLLILGEIVPKSIYQQKADFLVTRIVYGLRFFSWLYYPVIFVFSRIARFAARLAGGTTAVKSGLITREELRMLLEMSSATDDQDGSFDAEKVARITRFSETSVGEVMTPLDEVVGISEHASTEEAVKLVLAHGYNRLPVYRGNMSNIIGILTLNSWDLMASDINRKPKASFIQEPVYVTSRQPIDRTITTLLSRPIDFMAVVVNEFGLAIGILSMEDIFEEVVGEIDVGYDFDEYESHRSKQRILIKELAPGEFLVDGRTPISQINEELHLNIPMEAAHTVAGLIINRLRTIPPVGSHIHEESYQFTVRTVSARTVTKVHIKRG</sequence>
<dbReference type="Gene3D" id="3.30.465.10">
    <property type="match status" value="1"/>
</dbReference>
<evidence type="ECO:0000256" key="6">
    <source>
        <dbReference type="ARBA" id="ARBA00023136"/>
    </source>
</evidence>
<feature type="domain" description="CNNM transmembrane" evidence="11">
    <location>
        <begin position="1"/>
        <end position="191"/>
    </location>
</feature>
<keyword evidence="13" id="KW-1185">Reference proteome</keyword>
<dbReference type="PANTHER" id="PTHR22777">
    <property type="entry name" value="HEMOLYSIN-RELATED"/>
    <property type="match status" value="1"/>
</dbReference>
<keyword evidence="4 8" id="KW-1133">Transmembrane helix</keyword>
<reference evidence="12 13" key="1">
    <citation type="submission" date="2016-06" db="EMBL/GenBank/DDBJ databases">
        <authorList>
            <person name="Kjaerup R.B."/>
            <person name="Dalgaard T.S."/>
            <person name="Juul-Madsen H.R."/>
        </authorList>
    </citation>
    <scope>NUCLEOTIDE SEQUENCE [LARGE SCALE GENOMIC DNA]</scope>
    <source>
        <strain evidence="12">3</strain>
    </source>
</reference>
<dbReference type="Pfam" id="PF03471">
    <property type="entry name" value="CorC_HlyC"/>
    <property type="match status" value="1"/>
</dbReference>
<dbReference type="STRING" id="1860102.ACCAA_10009"/>
<feature type="transmembrane region" description="Helical" evidence="9">
    <location>
        <begin position="7"/>
        <end position="28"/>
    </location>
</feature>
<evidence type="ECO:0000259" key="10">
    <source>
        <dbReference type="PROSITE" id="PS51371"/>
    </source>
</evidence>
<dbReference type="PANTHER" id="PTHR22777:SF17">
    <property type="entry name" value="UPF0053 PROTEIN SLL0260"/>
    <property type="match status" value="1"/>
</dbReference>
<feature type="transmembrane region" description="Helical" evidence="9">
    <location>
        <begin position="90"/>
        <end position="109"/>
    </location>
</feature>
<dbReference type="AlphaFoldDB" id="A0A1A8XE90"/>
<evidence type="ECO:0000256" key="7">
    <source>
        <dbReference type="PROSITE-ProRule" id="PRU00703"/>
    </source>
</evidence>
<evidence type="ECO:0000256" key="2">
    <source>
        <dbReference type="ARBA" id="ARBA00022692"/>
    </source>
</evidence>
<evidence type="ECO:0000256" key="9">
    <source>
        <dbReference type="SAM" id="Phobius"/>
    </source>
</evidence>
<dbReference type="InterPro" id="IPR002550">
    <property type="entry name" value="CNNM"/>
</dbReference>
<name>A0A1A8XE90_9PROT</name>
<dbReference type="InterPro" id="IPR005170">
    <property type="entry name" value="Transptr-assoc_dom"/>
</dbReference>
<dbReference type="GO" id="GO:0050660">
    <property type="term" value="F:flavin adenine dinucleotide binding"/>
    <property type="evidence" value="ECO:0007669"/>
    <property type="project" value="InterPro"/>
</dbReference>
<dbReference type="RefSeq" id="WP_186405211.1">
    <property type="nucleotide sequence ID" value="NZ_FLQX01000001.1"/>
</dbReference>
<accession>A0A1A8XE90</accession>
<dbReference type="Gene3D" id="3.10.580.10">
    <property type="entry name" value="CBS-domain"/>
    <property type="match status" value="1"/>
</dbReference>
<proteinExistence type="predicted"/>
<dbReference type="InterPro" id="IPR016169">
    <property type="entry name" value="FAD-bd_PCMH_sub2"/>
</dbReference>
<evidence type="ECO:0000259" key="11">
    <source>
        <dbReference type="PROSITE" id="PS51846"/>
    </source>
</evidence>
<dbReference type="PROSITE" id="PS51846">
    <property type="entry name" value="CNNM"/>
    <property type="match status" value="1"/>
</dbReference>
<organism evidence="12 13">
    <name type="scientific">Candidatus Accumulibacter aalborgensis</name>
    <dbReference type="NCBI Taxonomy" id="1860102"/>
    <lineage>
        <taxon>Bacteria</taxon>
        <taxon>Pseudomonadati</taxon>
        <taxon>Pseudomonadota</taxon>
        <taxon>Betaproteobacteria</taxon>
        <taxon>Candidatus Accumulibacter</taxon>
    </lineage>
</organism>
<evidence type="ECO:0000256" key="3">
    <source>
        <dbReference type="ARBA" id="ARBA00022737"/>
    </source>
</evidence>